<dbReference type="GO" id="GO:0046872">
    <property type="term" value="F:metal ion binding"/>
    <property type="evidence" value="ECO:0007669"/>
    <property type="project" value="UniProtKB-KW"/>
</dbReference>
<dbReference type="CDD" id="cd04164">
    <property type="entry name" value="trmE"/>
    <property type="match status" value="1"/>
</dbReference>
<dbReference type="Proteomes" id="UP000266426">
    <property type="component" value="Unassembled WGS sequence"/>
</dbReference>
<dbReference type="Pfam" id="PF01926">
    <property type="entry name" value="MMR_HSR1"/>
    <property type="match status" value="1"/>
</dbReference>
<dbReference type="Gene3D" id="3.40.50.300">
    <property type="entry name" value="P-loop containing nucleotide triphosphate hydrolases"/>
    <property type="match status" value="1"/>
</dbReference>
<dbReference type="GO" id="GO:0005737">
    <property type="term" value="C:cytoplasm"/>
    <property type="evidence" value="ECO:0007669"/>
    <property type="project" value="UniProtKB-SubCell"/>
</dbReference>
<dbReference type="GO" id="GO:0002098">
    <property type="term" value="P:tRNA wobble uridine modification"/>
    <property type="evidence" value="ECO:0007669"/>
    <property type="project" value="TreeGrafter"/>
</dbReference>
<comment type="function">
    <text evidence="7">Exhibits a very high intrinsic GTPase hydrolysis rate. Involved in the addition of a carboxymethylaminomethyl (cmnm) group at the wobble position (U34) of certain tRNAs, forming tRNA-cmnm(5)s(2)U34.</text>
</comment>
<reference evidence="10 11" key="1">
    <citation type="journal article" date="2017" name="ISME J.">
        <title>Energy and carbon metabolisms in a deep terrestrial subsurface fluid microbial community.</title>
        <authorList>
            <person name="Momper L."/>
            <person name="Jungbluth S.P."/>
            <person name="Lee M.D."/>
            <person name="Amend J.P."/>
        </authorList>
    </citation>
    <scope>NUCLEOTIDE SEQUENCE [LARGE SCALE GENOMIC DNA]</scope>
    <source>
        <strain evidence="10">SURF_26</strain>
    </source>
</reference>
<dbReference type="InterPro" id="IPR031168">
    <property type="entry name" value="G_TrmE"/>
</dbReference>
<evidence type="ECO:0000256" key="3">
    <source>
        <dbReference type="ARBA" id="ARBA00022694"/>
    </source>
</evidence>
<proteinExistence type="inferred from homology"/>
<feature type="binding site" evidence="7">
    <location>
        <position position="255"/>
    </location>
    <ligand>
        <name>Mg(2+)</name>
        <dbReference type="ChEBI" id="CHEBI:18420"/>
    </ligand>
</feature>
<comment type="caution">
    <text evidence="7">Lacks conserved residue(s) required for the propagation of feature annotation.</text>
</comment>
<comment type="caution">
    <text evidence="10">The sequence shown here is derived from an EMBL/GenBank/DDBJ whole genome shotgun (WGS) entry which is preliminary data.</text>
</comment>
<dbReference type="Gene3D" id="1.20.120.430">
    <property type="entry name" value="tRNA modification GTPase MnmE domain 2"/>
    <property type="match status" value="1"/>
</dbReference>
<dbReference type="InterPro" id="IPR018948">
    <property type="entry name" value="GTP-bd_TrmE_N"/>
</dbReference>
<feature type="domain" description="Guanylate kinase-like" evidence="9">
    <location>
        <begin position="220"/>
        <end position="419"/>
    </location>
</feature>
<dbReference type="GO" id="GO:0005525">
    <property type="term" value="F:GTP binding"/>
    <property type="evidence" value="ECO:0007669"/>
    <property type="project" value="UniProtKB-UniRule"/>
</dbReference>
<dbReference type="CDD" id="cd14858">
    <property type="entry name" value="TrmE_N"/>
    <property type="match status" value="1"/>
</dbReference>
<dbReference type="SUPFAM" id="SSF52540">
    <property type="entry name" value="P-loop containing nucleoside triphosphate hydrolases"/>
    <property type="match status" value="1"/>
</dbReference>
<protein>
    <recommendedName>
        <fullName evidence="7">tRNA modification GTPase MnmE</fullName>
        <ecNumber evidence="7">3.6.-.-</ecNumber>
    </recommendedName>
</protein>
<feature type="binding site" evidence="7">
    <location>
        <position position="84"/>
    </location>
    <ligand>
        <name>(6S)-5-formyl-5,6,7,8-tetrahydrofolate</name>
        <dbReference type="ChEBI" id="CHEBI:57457"/>
    </ligand>
</feature>
<keyword evidence="7" id="KW-0479">Metal-binding</keyword>
<dbReference type="Gene3D" id="3.30.1360.120">
    <property type="entry name" value="Probable tRNA modification gtpase trme, domain 1"/>
    <property type="match status" value="1"/>
</dbReference>
<dbReference type="InterPro" id="IPR008144">
    <property type="entry name" value="Guanylate_kin-like_dom"/>
</dbReference>
<evidence type="ECO:0000256" key="8">
    <source>
        <dbReference type="RuleBase" id="RU003313"/>
    </source>
</evidence>
<dbReference type="AlphaFoldDB" id="A0A3A4R7N1"/>
<keyword evidence="5 7" id="KW-0630">Potassium</keyword>
<keyword evidence="7" id="KW-0460">Magnesium</keyword>
<keyword evidence="6 7" id="KW-0342">GTP-binding</keyword>
<keyword evidence="2 7" id="KW-0963">Cytoplasm</keyword>
<dbReference type="GO" id="GO:0003924">
    <property type="term" value="F:GTPase activity"/>
    <property type="evidence" value="ECO:0007669"/>
    <property type="project" value="UniProtKB-UniRule"/>
</dbReference>
<evidence type="ECO:0000313" key="11">
    <source>
        <dbReference type="Proteomes" id="UP000266426"/>
    </source>
</evidence>
<dbReference type="InterPro" id="IPR027368">
    <property type="entry name" value="MnmE_dom2"/>
</dbReference>
<dbReference type="PROSITE" id="PS50052">
    <property type="entry name" value="GUANYLATE_KINASE_2"/>
    <property type="match status" value="1"/>
</dbReference>
<evidence type="ECO:0000259" key="9">
    <source>
        <dbReference type="PROSITE" id="PS50052"/>
    </source>
</evidence>
<dbReference type="PANTHER" id="PTHR42714:SF2">
    <property type="entry name" value="TRNA MODIFICATION GTPASE GTPBP3, MITOCHONDRIAL"/>
    <property type="match status" value="1"/>
</dbReference>
<keyword evidence="4 7" id="KW-0547">Nucleotide-binding</keyword>
<dbReference type="InterPro" id="IPR004520">
    <property type="entry name" value="GTPase_MnmE"/>
</dbReference>
<organism evidence="10 11">
    <name type="scientific">Candidatus Auribacter fodinae</name>
    <dbReference type="NCBI Taxonomy" id="2093366"/>
    <lineage>
        <taxon>Bacteria</taxon>
        <taxon>Pseudomonadati</taxon>
        <taxon>Candidatus Auribacterota</taxon>
        <taxon>Candidatus Auribacteria</taxon>
        <taxon>Candidatus Auribacterales</taxon>
        <taxon>Candidatus Auribacteraceae</taxon>
        <taxon>Candidatus Auribacter</taxon>
    </lineage>
</organism>
<sequence>MWNDTIIARSTPDGIGAIGIIRITGSDTHHIARRIISSYPDSDRLVPRKLYMGQLKNSRQELLDEITFIPYIAPRSYTGEDILEIFCHGNNILINCIISFFIDQGARLALPGEFTRRSFMNGKMDLTQAESVAELISAETEQQLKTAAAMLSGAFGEKIHALRQNLILLISWVEASIDFPEEDDAVSVRRPELLQKLEDVTAQVRMLKDSYQEGKLIREGMTVTIAGDTNVGKSSLMNALFEEEKSIVTPIHGTTRDIVEGSLRIGGMKMVIRDTAGLRAPEGLIEEEGIRRARKSIDQADVVLYVVSAEREEIPTEREFLASLQKQGKFCVAVVNKTDIRPVEHIRWAKELNCTVCFTSALNHSGIEEVKNALKQAAYKEIDKSHQYEFTVNQRQFLSLSCGLDALERTKKALEDNLSEEFVVEHLKEASASLAEIIGEVSAEHILDTIFEQFCIGK</sequence>
<dbReference type="NCBIfam" id="TIGR00450">
    <property type="entry name" value="mnmE_trmE_thdF"/>
    <property type="match status" value="1"/>
</dbReference>
<dbReference type="InterPro" id="IPR025867">
    <property type="entry name" value="MnmE_helical"/>
</dbReference>
<gene>
    <name evidence="7 10" type="primary">mnmE</name>
    <name evidence="7" type="synonym">trmE</name>
    <name evidence="10" type="ORF">C4541_03130</name>
</gene>
<comment type="subunit">
    <text evidence="7">Homodimer. Heterotetramer of two MnmE and two MnmG subunits.</text>
</comment>
<dbReference type="PANTHER" id="PTHR42714">
    <property type="entry name" value="TRNA MODIFICATION GTPASE GTPBP3"/>
    <property type="match status" value="1"/>
</dbReference>
<feature type="binding site" evidence="7">
    <location>
        <position position="251"/>
    </location>
    <ligand>
        <name>K(+)</name>
        <dbReference type="ChEBI" id="CHEBI:29103"/>
    </ligand>
</feature>
<dbReference type="InterPro" id="IPR027417">
    <property type="entry name" value="P-loop_NTPase"/>
</dbReference>
<feature type="binding site" evidence="7">
    <location>
        <begin position="230"/>
        <end position="235"/>
    </location>
    <ligand>
        <name>GTP</name>
        <dbReference type="ChEBI" id="CHEBI:37565"/>
    </ligand>
</feature>
<dbReference type="InterPro" id="IPR027266">
    <property type="entry name" value="TrmE/GcvT-like"/>
</dbReference>
<name>A0A3A4R7N1_9BACT</name>
<dbReference type="SUPFAM" id="SSF116878">
    <property type="entry name" value="TrmE connector domain"/>
    <property type="match status" value="1"/>
</dbReference>
<dbReference type="EC" id="3.6.-.-" evidence="7"/>
<dbReference type="NCBIfam" id="TIGR00231">
    <property type="entry name" value="small_GTP"/>
    <property type="match status" value="1"/>
</dbReference>
<feature type="binding site" evidence="7">
    <location>
        <position position="230"/>
    </location>
    <ligand>
        <name>K(+)</name>
        <dbReference type="ChEBI" id="CHEBI:29103"/>
    </ligand>
</feature>
<dbReference type="EMBL" id="QZJZ01000019">
    <property type="protein sequence ID" value="RJP60952.1"/>
    <property type="molecule type" value="Genomic_DNA"/>
</dbReference>
<dbReference type="InterPro" id="IPR005225">
    <property type="entry name" value="Small_GTP-bd"/>
</dbReference>
<dbReference type="Pfam" id="PF12631">
    <property type="entry name" value="MnmE_helical"/>
    <property type="match status" value="1"/>
</dbReference>
<evidence type="ECO:0000256" key="7">
    <source>
        <dbReference type="HAMAP-Rule" id="MF_00379"/>
    </source>
</evidence>
<evidence type="ECO:0000256" key="4">
    <source>
        <dbReference type="ARBA" id="ARBA00022741"/>
    </source>
</evidence>
<feature type="binding site" evidence="7">
    <location>
        <position position="22"/>
    </location>
    <ligand>
        <name>(6S)-5-formyl-5,6,7,8-tetrahydrofolate</name>
        <dbReference type="ChEBI" id="CHEBI:57457"/>
    </ligand>
</feature>
<feature type="binding site" evidence="7">
    <location>
        <position position="254"/>
    </location>
    <ligand>
        <name>K(+)</name>
        <dbReference type="ChEBI" id="CHEBI:29103"/>
    </ligand>
</feature>
<dbReference type="HAMAP" id="MF_00379">
    <property type="entry name" value="GTPase_MnmE"/>
    <property type="match status" value="1"/>
</dbReference>
<dbReference type="NCBIfam" id="NF003661">
    <property type="entry name" value="PRK05291.1-3"/>
    <property type="match status" value="1"/>
</dbReference>
<feature type="binding site" evidence="7">
    <location>
        <begin position="249"/>
        <end position="255"/>
    </location>
    <ligand>
        <name>GTP</name>
        <dbReference type="ChEBI" id="CHEBI:37565"/>
    </ligand>
</feature>
<comment type="similarity">
    <text evidence="1 7 8">Belongs to the TRAFAC class TrmE-Era-EngA-EngB-Septin-like GTPase superfamily. TrmE GTPase family.</text>
</comment>
<feature type="binding site" evidence="7">
    <location>
        <begin position="274"/>
        <end position="277"/>
    </location>
    <ligand>
        <name>GTP</name>
        <dbReference type="ChEBI" id="CHEBI:37565"/>
    </ligand>
</feature>
<dbReference type="GO" id="GO:0030488">
    <property type="term" value="P:tRNA methylation"/>
    <property type="evidence" value="ECO:0007669"/>
    <property type="project" value="TreeGrafter"/>
</dbReference>
<evidence type="ECO:0000256" key="6">
    <source>
        <dbReference type="ARBA" id="ARBA00023134"/>
    </source>
</evidence>
<comment type="subcellular location">
    <subcellularLocation>
        <location evidence="7">Cytoplasm</location>
    </subcellularLocation>
</comment>
<evidence type="ECO:0000313" key="10">
    <source>
        <dbReference type="EMBL" id="RJP60952.1"/>
    </source>
</evidence>
<feature type="binding site" evidence="7">
    <location>
        <position position="249"/>
    </location>
    <ligand>
        <name>K(+)</name>
        <dbReference type="ChEBI" id="CHEBI:29103"/>
    </ligand>
</feature>
<dbReference type="Pfam" id="PF10396">
    <property type="entry name" value="TrmE_N"/>
    <property type="match status" value="1"/>
</dbReference>
<comment type="cofactor">
    <cofactor evidence="7">
        <name>K(+)</name>
        <dbReference type="ChEBI" id="CHEBI:29103"/>
    </cofactor>
    <text evidence="7">Binds 1 potassium ion per subunit.</text>
</comment>
<evidence type="ECO:0000256" key="1">
    <source>
        <dbReference type="ARBA" id="ARBA00011043"/>
    </source>
</evidence>
<dbReference type="InterPro" id="IPR006073">
    <property type="entry name" value="GTP-bd"/>
</dbReference>
<feature type="binding site" evidence="7">
    <location>
        <position position="123"/>
    </location>
    <ligand>
        <name>(6S)-5-formyl-5,6,7,8-tetrahydrofolate</name>
        <dbReference type="ChEBI" id="CHEBI:57457"/>
    </ligand>
</feature>
<evidence type="ECO:0000256" key="2">
    <source>
        <dbReference type="ARBA" id="ARBA00022490"/>
    </source>
</evidence>
<evidence type="ECO:0000256" key="5">
    <source>
        <dbReference type="ARBA" id="ARBA00022958"/>
    </source>
</evidence>
<feature type="binding site" evidence="7">
    <location>
        <position position="458"/>
    </location>
    <ligand>
        <name>(6S)-5-formyl-5,6,7,8-tetrahydrofolate</name>
        <dbReference type="ChEBI" id="CHEBI:57457"/>
    </ligand>
</feature>
<feature type="binding site" evidence="7">
    <location>
        <position position="234"/>
    </location>
    <ligand>
        <name>Mg(2+)</name>
        <dbReference type="ChEBI" id="CHEBI:18420"/>
    </ligand>
</feature>
<accession>A0A3A4R7N1</accession>
<keyword evidence="7" id="KW-0378">Hydrolase</keyword>
<keyword evidence="3 7" id="KW-0819">tRNA processing</keyword>